<sequence>LRHIPTVGPSSFLKISFGSAEFVNHAREIIQEGYDKYRGRPFKILMPDQKWIVMVTDENMIDDIRKATDEYLEFLEAFNEFMQTDYTMGKPIRINLYHFDVVKTTLTRNISARFSDVRDEIVTACAEEIPATEDWVSYPALSTALKVVCRTTNRFLVGLPLCKDSRVPDYVNLNIEFAGDVFKAAGIITLFPDFLQPIVGTIVSPLERTLRRAMGHLGPIIQDRMNDYDQYDGDWADKPNDLITWLLDENPQGEYRTVRDLIMRVLEINLAAIHPT</sequence>
<evidence type="ECO:0000256" key="4">
    <source>
        <dbReference type="ARBA" id="ARBA00023002"/>
    </source>
</evidence>
<evidence type="ECO:0000256" key="5">
    <source>
        <dbReference type="ARBA" id="ARBA00023004"/>
    </source>
</evidence>
<proteinExistence type="inferred from homology"/>
<comment type="cofactor">
    <cofactor evidence="1">
        <name>heme</name>
        <dbReference type="ChEBI" id="CHEBI:30413"/>
    </cofactor>
</comment>
<feature type="non-terminal residue" evidence="6">
    <location>
        <position position="276"/>
    </location>
</feature>
<dbReference type="GO" id="GO:0016705">
    <property type="term" value="F:oxidoreductase activity, acting on paired donors, with incorporation or reduction of molecular oxygen"/>
    <property type="evidence" value="ECO:0007669"/>
    <property type="project" value="InterPro"/>
</dbReference>
<dbReference type="Gene3D" id="1.10.630.10">
    <property type="entry name" value="Cytochrome P450"/>
    <property type="match status" value="1"/>
</dbReference>
<dbReference type="SUPFAM" id="SSF48264">
    <property type="entry name" value="Cytochrome P450"/>
    <property type="match status" value="1"/>
</dbReference>
<keyword evidence="5" id="KW-0408">Iron</keyword>
<evidence type="ECO:0000313" key="7">
    <source>
        <dbReference type="Proteomes" id="UP000297245"/>
    </source>
</evidence>
<keyword evidence="3" id="KW-0479">Metal-binding</keyword>
<reference evidence="6 7" key="1">
    <citation type="journal article" date="2019" name="Nat. Ecol. Evol.">
        <title>Megaphylogeny resolves global patterns of mushroom evolution.</title>
        <authorList>
            <person name="Varga T."/>
            <person name="Krizsan K."/>
            <person name="Foldi C."/>
            <person name="Dima B."/>
            <person name="Sanchez-Garcia M."/>
            <person name="Sanchez-Ramirez S."/>
            <person name="Szollosi G.J."/>
            <person name="Szarkandi J.G."/>
            <person name="Papp V."/>
            <person name="Albert L."/>
            <person name="Andreopoulos W."/>
            <person name="Angelini C."/>
            <person name="Antonin V."/>
            <person name="Barry K.W."/>
            <person name="Bougher N.L."/>
            <person name="Buchanan P."/>
            <person name="Buyck B."/>
            <person name="Bense V."/>
            <person name="Catcheside P."/>
            <person name="Chovatia M."/>
            <person name="Cooper J."/>
            <person name="Damon W."/>
            <person name="Desjardin D."/>
            <person name="Finy P."/>
            <person name="Geml J."/>
            <person name="Haridas S."/>
            <person name="Hughes K."/>
            <person name="Justo A."/>
            <person name="Karasinski D."/>
            <person name="Kautmanova I."/>
            <person name="Kiss B."/>
            <person name="Kocsube S."/>
            <person name="Kotiranta H."/>
            <person name="LaButti K.M."/>
            <person name="Lechner B.E."/>
            <person name="Liimatainen K."/>
            <person name="Lipzen A."/>
            <person name="Lukacs Z."/>
            <person name="Mihaltcheva S."/>
            <person name="Morgado L.N."/>
            <person name="Niskanen T."/>
            <person name="Noordeloos M.E."/>
            <person name="Ohm R.A."/>
            <person name="Ortiz-Santana B."/>
            <person name="Ovrebo C."/>
            <person name="Racz N."/>
            <person name="Riley R."/>
            <person name="Savchenko A."/>
            <person name="Shiryaev A."/>
            <person name="Soop K."/>
            <person name="Spirin V."/>
            <person name="Szebenyi C."/>
            <person name="Tomsovsky M."/>
            <person name="Tulloss R.E."/>
            <person name="Uehling J."/>
            <person name="Grigoriev I.V."/>
            <person name="Vagvolgyi C."/>
            <person name="Papp T."/>
            <person name="Martin F.M."/>
            <person name="Miettinen O."/>
            <person name="Hibbett D.S."/>
            <person name="Nagy L.G."/>
        </authorList>
    </citation>
    <scope>NUCLEOTIDE SEQUENCE [LARGE SCALE GENOMIC DNA]</scope>
    <source>
        <strain evidence="6 7">CBS 962.96</strain>
    </source>
</reference>
<evidence type="ECO:0008006" key="8">
    <source>
        <dbReference type="Google" id="ProtNLM"/>
    </source>
</evidence>
<dbReference type="GO" id="GO:0020037">
    <property type="term" value="F:heme binding"/>
    <property type="evidence" value="ECO:0007669"/>
    <property type="project" value="InterPro"/>
</dbReference>
<dbReference type="EMBL" id="ML180637">
    <property type="protein sequence ID" value="THU76944.1"/>
    <property type="molecule type" value="Genomic_DNA"/>
</dbReference>
<accession>A0A4S8KMU0</accession>
<dbReference type="CDD" id="cd11041">
    <property type="entry name" value="CYP503A1-like"/>
    <property type="match status" value="1"/>
</dbReference>
<dbReference type="AlphaFoldDB" id="A0A4S8KMU0"/>
<gene>
    <name evidence="6" type="ORF">K435DRAFT_557011</name>
</gene>
<keyword evidence="4" id="KW-0560">Oxidoreductase</keyword>
<evidence type="ECO:0000313" key="6">
    <source>
        <dbReference type="EMBL" id="THU76944.1"/>
    </source>
</evidence>
<protein>
    <recommendedName>
        <fullName evidence="8">Cytochrome P450</fullName>
    </recommendedName>
</protein>
<dbReference type="Proteomes" id="UP000297245">
    <property type="component" value="Unassembled WGS sequence"/>
</dbReference>
<evidence type="ECO:0000256" key="1">
    <source>
        <dbReference type="ARBA" id="ARBA00001971"/>
    </source>
</evidence>
<dbReference type="GO" id="GO:0005506">
    <property type="term" value="F:iron ion binding"/>
    <property type="evidence" value="ECO:0007669"/>
    <property type="project" value="InterPro"/>
</dbReference>
<feature type="non-terminal residue" evidence="6">
    <location>
        <position position="1"/>
    </location>
</feature>
<keyword evidence="7" id="KW-1185">Reference proteome</keyword>
<evidence type="ECO:0000256" key="2">
    <source>
        <dbReference type="ARBA" id="ARBA00010617"/>
    </source>
</evidence>
<dbReference type="PANTHER" id="PTHR46206">
    <property type="entry name" value="CYTOCHROME P450"/>
    <property type="match status" value="1"/>
</dbReference>
<organism evidence="6 7">
    <name type="scientific">Dendrothele bispora (strain CBS 962.96)</name>
    <dbReference type="NCBI Taxonomy" id="1314807"/>
    <lineage>
        <taxon>Eukaryota</taxon>
        <taxon>Fungi</taxon>
        <taxon>Dikarya</taxon>
        <taxon>Basidiomycota</taxon>
        <taxon>Agaricomycotina</taxon>
        <taxon>Agaricomycetes</taxon>
        <taxon>Agaricomycetidae</taxon>
        <taxon>Agaricales</taxon>
        <taxon>Agaricales incertae sedis</taxon>
        <taxon>Dendrothele</taxon>
    </lineage>
</organism>
<comment type="similarity">
    <text evidence="2">Belongs to the cytochrome P450 family.</text>
</comment>
<name>A0A4S8KMU0_DENBC</name>
<dbReference type="OrthoDB" id="1844152at2759"/>
<dbReference type="InterPro" id="IPR036396">
    <property type="entry name" value="Cyt_P450_sf"/>
</dbReference>
<evidence type="ECO:0000256" key="3">
    <source>
        <dbReference type="ARBA" id="ARBA00022723"/>
    </source>
</evidence>
<dbReference type="GO" id="GO:0004497">
    <property type="term" value="F:monooxygenase activity"/>
    <property type="evidence" value="ECO:0007669"/>
    <property type="project" value="InterPro"/>
</dbReference>